<feature type="domain" description="N-acetyltransferase" evidence="1">
    <location>
        <begin position="2"/>
        <end position="152"/>
    </location>
</feature>
<name>A0A6J5LYL1_9CAUD</name>
<accession>A0A6J5LYL1</accession>
<reference evidence="2" key="1">
    <citation type="submission" date="2020-04" db="EMBL/GenBank/DDBJ databases">
        <authorList>
            <person name="Chiriac C."/>
            <person name="Salcher M."/>
            <person name="Ghai R."/>
            <person name="Kavagutti S V."/>
        </authorList>
    </citation>
    <scope>NUCLEOTIDE SEQUENCE</scope>
</reference>
<dbReference type="Pfam" id="PF00583">
    <property type="entry name" value="Acetyltransf_1"/>
    <property type="match status" value="1"/>
</dbReference>
<gene>
    <name evidence="2" type="ORF">UFOVP328_406</name>
</gene>
<dbReference type="SUPFAM" id="SSF55729">
    <property type="entry name" value="Acyl-CoA N-acyltransferases (Nat)"/>
    <property type="match status" value="1"/>
</dbReference>
<dbReference type="Gene3D" id="3.40.630.30">
    <property type="match status" value="1"/>
</dbReference>
<organism evidence="2">
    <name type="scientific">uncultured Caudovirales phage</name>
    <dbReference type="NCBI Taxonomy" id="2100421"/>
    <lineage>
        <taxon>Viruses</taxon>
        <taxon>Duplodnaviria</taxon>
        <taxon>Heunggongvirae</taxon>
        <taxon>Uroviricota</taxon>
        <taxon>Caudoviricetes</taxon>
        <taxon>Peduoviridae</taxon>
        <taxon>Maltschvirus</taxon>
        <taxon>Maltschvirus maltsch</taxon>
    </lineage>
</organism>
<dbReference type="CDD" id="cd04301">
    <property type="entry name" value="NAT_SF"/>
    <property type="match status" value="1"/>
</dbReference>
<dbReference type="InterPro" id="IPR000182">
    <property type="entry name" value="GNAT_dom"/>
</dbReference>
<proteinExistence type="predicted"/>
<dbReference type="EMBL" id="LR796341">
    <property type="protein sequence ID" value="CAB4138213.1"/>
    <property type="molecule type" value="Genomic_DNA"/>
</dbReference>
<protein>
    <submittedName>
        <fullName evidence="2">WecD Histone acetyltransferase HPA2 and related acetyltransferases</fullName>
    </submittedName>
</protein>
<dbReference type="PROSITE" id="PS51186">
    <property type="entry name" value="GNAT"/>
    <property type="match status" value="1"/>
</dbReference>
<keyword evidence="2" id="KW-0808">Transferase</keyword>
<dbReference type="GO" id="GO:0016747">
    <property type="term" value="F:acyltransferase activity, transferring groups other than amino-acyl groups"/>
    <property type="evidence" value="ECO:0007669"/>
    <property type="project" value="InterPro"/>
</dbReference>
<dbReference type="InterPro" id="IPR016181">
    <property type="entry name" value="Acyl_CoA_acyltransferase"/>
</dbReference>
<evidence type="ECO:0000259" key="1">
    <source>
        <dbReference type="PROSITE" id="PS51186"/>
    </source>
</evidence>
<sequence length="181" mass="21158">MITTRFLPRNEYSMYGDWLLRQDPDTLRNYFGVAITPGFVRNLVDRVEFSPGKHQFLVAEDGSKWVGALHMATHLNADIEFGIIVDREYRGRGIADQLMDEAVTWAQNRRYKRLYLHCLSWNQPIKHLCKKYRLEIQDRDGSGEVNVELPPPSMLSVGKEFASTNRNIFTRMLECKWDFAK</sequence>
<evidence type="ECO:0000313" key="2">
    <source>
        <dbReference type="EMBL" id="CAB4138213.1"/>
    </source>
</evidence>